<dbReference type="Proteomes" id="UP000002494">
    <property type="component" value="Chromosome 7"/>
</dbReference>
<evidence type="ECO:0000256" key="2">
    <source>
        <dbReference type="ARBA" id="ARBA00022884"/>
    </source>
</evidence>
<dbReference type="CDD" id="cd12795">
    <property type="entry name" value="FILIA_N_like"/>
    <property type="match status" value="1"/>
</dbReference>
<dbReference type="GeneTree" id="ENSGT00940000154353"/>
<reference evidence="4" key="3">
    <citation type="submission" date="2025-09" db="UniProtKB">
        <authorList>
            <consortium name="Ensembl"/>
        </authorList>
    </citation>
    <scope>IDENTIFICATION</scope>
    <source>
        <strain evidence="4">Brown Norway</strain>
    </source>
</reference>
<feature type="domain" description="KH-like RNA-binding" evidence="3">
    <location>
        <begin position="24"/>
        <end position="108"/>
    </location>
</feature>
<reference evidence="4" key="1">
    <citation type="submission" date="2024-01" db="EMBL/GenBank/DDBJ databases">
        <title>GRCr8: a new rat reference genome assembly contstructed from accurate long reads and long range scaffolding.</title>
        <authorList>
            <person name="Doris P.A."/>
            <person name="Kalbfleisch T."/>
            <person name="Li K."/>
            <person name="Howe K."/>
            <person name="Wood J."/>
        </authorList>
    </citation>
    <scope>NUCLEOTIDE SEQUENCE [LARGE SCALE GENOMIC DNA]</scope>
    <source>
        <strain evidence="4">Brown Norway</strain>
    </source>
</reference>
<keyword evidence="5" id="KW-1185">Reference proteome</keyword>
<evidence type="ECO:0000256" key="1">
    <source>
        <dbReference type="ARBA" id="ARBA00009081"/>
    </source>
</evidence>
<dbReference type="Ensembl" id="ENSRNOT00000120932.2">
    <property type="protein sequence ID" value="ENSRNOP00000105667.1"/>
    <property type="gene ID" value="ENSRNOG00000071290.2"/>
</dbReference>
<dbReference type="PANTHER" id="PTHR31368:SF4">
    <property type="entry name" value="DEVELOPMENTAL PLURIPOTENCY-ASSOCIATED 5 PROTEIN"/>
    <property type="match status" value="1"/>
</dbReference>
<proteinExistence type="inferred from homology"/>
<protein>
    <recommendedName>
        <fullName evidence="3">KH-like RNA-binding domain-containing protein</fullName>
    </recommendedName>
</protein>
<reference evidence="4" key="2">
    <citation type="submission" date="2025-08" db="UniProtKB">
        <authorList>
            <consortium name="Ensembl"/>
        </authorList>
    </citation>
    <scope>IDENTIFICATION</scope>
    <source>
        <strain evidence="4">Brown Norway</strain>
    </source>
</reference>
<evidence type="ECO:0000313" key="5">
    <source>
        <dbReference type="Proteomes" id="UP000002494"/>
    </source>
</evidence>
<dbReference type="Pfam" id="PF16005">
    <property type="entry name" value="MOEP19"/>
    <property type="match status" value="1"/>
</dbReference>
<dbReference type="Gene3D" id="3.30.1370.10">
    <property type="entry name" value="K Homology domain, type 1"/>
    <property type="match status" value="1"/>
</dbReference>
<keyword evidence="2" id="KW-0694">RNA-binding</keyword>
<name>A0ABK0LVI1_RAT</name>
<accession>A0ABK0LVI1</accession>
<dbReference type="PANTHER" id="PTHR31368">
    <property type="entry name" value="DEVELOPMENT PLURPOTENCY-ASSOCIATED PROTEIN 1/5 FAMILY MEMBER"/>
    <property type="match status" value="1"/>
</dbReference>
<organism evidence="4 5">
    <name type="scientific">Rattus norvegicus</name>
    <name type="common">Rat</name>
    <dbReference type="NCBI Taxonomy" id="10116"/>
    <lineage>
        <taxon>Eukaryota</taxon>
        <taxon>Metazoa</taxon>
        <taxon>Chordata</taxon>
        <taxon>Craniata</taxon>
        <taxon>Vertebrata</taxon>
        <taxon>Euteleostomi</taxon>
        <taxon>Mammalia</taxon>
        <taxon>Eutheria</taxon>
        <taxon>Euarchontoglires</taxon>
        <taxon>Glires</taxon>
        <taxon>Rodentia</taxon>
        <taxon>Myomorpha</taxon>
        <taxon>Muroidea</taxon>
        <taxon>Muridae</taxon>
        <taxon>Murinae</taxon>
        <taxon>Rattus</taxon>
    </lineage>
</organism>
<evidence type="ECO:0000313" key="4">
    <source>
        <dbReference type="Ensembl" id="ENSRNOP00000105667.1"/>
    </source>
</evidence>
<comment type="similarity">
    <text evidence="1">Belongs to the KHDC1 family.</text>
</comment>
<sequence length="129" mass="14938">MLPTTRIWLSGIKMATLVTRKDIPPWVKVPEDLKDPEVFQVHTLVLKSLFGPQGSRMPHIEQVSRAMFELKILESSGLTEVLIYGSCNHKLRAKWMLQSMAERYRLRQERGMLKLEEAMKTLELGQCLE</sequence>
<gene>
    <name evidence="4" type="primary">Dppa5al1</name>
</gene>
<dbReference type="InterPro" id="IPR036612">
    <property type="entry name" value="KH_dom_type_1_sf"/>
</dbReference>
<dbReference type="InterPro" id="IPR031952">
    <property type="entry name" value="MOEP19_KH-like"/>
</dbReference>
<evidence type="ECO:0000259" key="3">
    <source>
        <dbReference type="Pfam" id="PF16005"/>
    </source>
</evidence>
<dbReference type="SUPFAM" id="SSF54791">
    <property type="entry name" value="Eukaryotic type KH-domain (KH-domain type I)"/>
    <property type="match status" value="1"/>
</dbReference>